<keyword evidence="1" id="KW-0560">Oxidoreductase</keyword>
<reference evidence="4 5" key="1">
    <citation type="submission" date="2020-07" db="EMBL/GenBank/DDBJ databases">
        <title>Sequencing the genomes of 1000 actinobacteria strains.</title>
        <authorList>
            <person name="Klenk H.-P."/>
        </authorList>
    </citation>
    <scope>NUCLEOTIDE SEQUENCE [LARGE SCALE GENOMIC DNA]</scope>
    <source>
        <strain evidence="4 5">DSM 45763</strain>
    </source>
</reference>
<gene>
    <name evidence="4" type="ORF">HDA43_000693</name>
</gene>
<dbReference type="EMBL" id="JACCCO010000001">
    <property type="protein sequence ID" value="NYF38534.1"/>
    <property type="molecule type" value="Genomic_DNA"/>
</dbReference>
<dbReference type="GO" id="GO:0000166">
    <property type="term" value="F:nucleotide binding"/>
    <property type="evidence" value="ECO:0007669"/>
    <property type="project" value="InterPro"/>
</dbReference>
<feature type="compositionally biased region" description="Low complexity" evidence="2">
    <location>
        <begin position="164"/>
        <end position="187"/>
    </location>
</feature>
<comment type="caution">
    <text evidence="4">The sequence shown here is derived from an EMBL/GenBank/DDBJ whole genome shotgun (WGS) entry which is preliminary data.</text>
</comment>
<proteinExistence type="predicted"/>
<evidence type="ECO:0000256" key="1">
    <source>
        <dbReference type="ARBA" id="ARBA00023002"/>
    </source>
</evidence>
<name>A0A852UTU8_9ACTN</name>
<dbReference type="AlphaFoldDB" id="A0A852UTU8"/>
<dbReference type="Gene3D" id="3.40.50.720">
    <property type="entry name" value="NAD(P)-binding Rossmann-like Domain"/>
    <property type="match status" value="1"/>
</dbReference>
<dbReference type="GO" id="GO:0016491">
    <property type="term" value="F:oxidoreductase activity"/>
    <property type="evidence" value="ECO:0007669"/>
    <property type="project" value="UniProtKB-KW"/>
</dbReference>
<organism evidence="4 5">
    <name type="scientific">Streptosporangium sandarakinum</name>
    <dbReference type="NCBI Taxonomy" id="1260955"/>
    <lineage>
        <taxon>Bacteria</taxon>
        <taxon>Bacillati</taxon>
        <taxon>Actinomycetota</taxon>
        <taxon>Actinomycetes</taxon>
        <taxon>Streptosporangiales</taxon>
        <taxon>Streptosporangiaceae</taxon>
        <taxon>Streptosporangium</taxon>
    </lineage>
</organism>
<accession>A0A852UTU8</accession>
<dbReference type="Proteomes" id="UP000576393">
    <property type="component" value="Unassembled WGS sequence"/>
</dbReference>
<evidence type="ECO:0000259" key="3">
    <source>
        <dbReference type="Pfam" id="PF01408"/>
    </source>
</evidence>
<evidence type="ECO:0000256" key="2">
    <source>
        <dbReference type="SAM" id="MobiDB-lite"/>
    </source>
</evidence>
<dbReference type="InterPro" id="IPR000683">
    <property type="entry name" value="Gfo/Idh/MocA-like_OxRdtase_N"/>
</dbReference>
<sequence>MPGTELTWGIAGYGDIVRRRALPGLLSLSQRVAVVWGRDAARARALAGEHGVPLGTSDYAELLRAVDVVYVATPVAAHVPLAAAAVRAGPPVLVEKPLGLLPLTPAPYGGAPGTGPYGGALGTGPYGGVSARGSGRPPSAPGRRAVSAPSWRRPARTSASPTIGGSPRRSSGWPGCSRAGPCTGSPCPSAPPSPRSPAIRGPGAPTRPRAAGECWPTSAATASTCWSGCWASR</sequence>
<dbReference type="SUPFAM" id="SSF51735">
    <property type="entry name" value="NAD(P)-binding Rossmann-fold domains"/>
    <property type="match status" value="1"/>
</dbReference>
<protein>
    <recommendedName>
        <fullName evidence="3">Gfo/Idh/MocA-like oxidoreductase N-terminal domain-containing protein</fullName>
    </recommendedName>
</protein>
<dbReference type="InterPro" id="IPR036291">
    <property type="entry name" value="NAD(P)-bd_dom_sf"/>
</dbReference>
<dbReference type="PANTHER" id="PTHR43818:SF11">
    <property type="entry name" value="BCDNA.GH03377"/>
    <property type="match status" value="1"/>
</dbReference>
<evidence type="ECO:0000313" key="5">
    <source>
        <dbReference type="Proteomes" id="UP000576393"/>
    </source>
</evidence>
<feature type="domain" description="Gfo/Idh/MocA-like oxidoreductase N-terminal" evidence="3">
    <location>
        <begin position="7"/>
        <end position="100"/>
    </location>
</feature>
<keyword evidence="5" id="KW-1185">Reference proteome</keyword>
<dbReference type="Pfam" id="PF01408">
    <property type="entry name" value="GFO_IDH_MocA"/>
    <property type="match status" value="1"/>
</dbReference>
<dbReference type="InterPro" id="IPR050463">
    <property type="entry name" value="Gfo/Idh/MocA_oxidrdct_glycsds"/>
</dbReference>
<dbReference type="PANTHER" id="PTHR43818">
    <property type="entry name" value="BCDNA.GH03377"/>
    <property type="match status" value="1"/>
</dbReference>
<feature type="region of interest" description="Disordered" evidence="2">
    <location>
        <begin position="128"/>
        <end position="220"/>
    </location>
</feature>
<evidence type="ECO:0000313" key="4">
    <source>
        <dbReference type="EMBL" id="NYF38534.1"/>
    </source>
</evidence>